<dbReference type="Proteomes" id="UP000821845">
    <property type="component" value="Chromosome 9"/>
</dbReference>
<organism evidence="1 2">
    <name type="scientific">Hyalomma asiaticum</name>
    <name type="common">Tick</name>
    <dbReference type="NCBI Taxonomy" id="266040"/>
    <lineage>
        <taxon>Eukaryota</taxon>
        <taxon>Metazoa</taxon>
        <taxon>Ecdysozoa</taxon>
        <taxon>Arthropoda</taxon>
        <taxon>Chelicerata</taxon>
        <taxon>Arachnida</taxon>
        <taxon>Acari</taxon>
        <taxon>Parasitiformes</taxon>
        <taxon>Ixodida</taxon>
        <taxon>Ixodoidea</taxon>
        <taxon>Ixodidae</taxon>
        <taxon>Hyalomminae</taxon>
        <taxon>Hyalomma</taxon>
    </lineage>
</organism>
<proteinExistence type="predicted"/>
<sequence length="203" mass="23121">MLYTAGLEHASIESNLGFALQCRYAGLSQLRILPVLVFVDDHLAQNEEQLQSLVKLLAHHLASMRVTFDVKNLAELQFPGPGDECKLHLPNSSMPLKRAEQHYSSLASVRNGLHSCRQCTYTTTDKGRMKRHLYIHTGERPFRCHLCPAAFTQGSNLKFHIRTHTGERPFPCVHCDAAFSMRANLMRHVSRRHVKRPQRSGHM</sequence>
<comment type="caution">
    <text evidence="1">The sequence shown here is derived from an EMBL/GenBank/DDBJ whole genome shotgun (WGS) entry which is preliminary data.</text>
</comment>
<gene>
    <name evidence="1" type="ORF">HPB50_001462</name>
</gene>
<dbReference type="EMBL" id="CM023489">
    <property type="protein sequence ID" value="KAH6921488.1"/>
    <property type="molecule type" value="Genomic_DNA"/>
</dbReference>
<protein>
    <submittedName>
        <fullName evidence="1">Uncharacterized protein</fullName>
    </submittedName>
</protein>
<reference evidence="1" key="1">
    <citation type="submission" date="2020-05" db="EMBL/GenBank/DDBJ databases">
        <title>Large-scale comparative analyses of tick genomes elucidate their genetic diversity and vector capacities.</title>
        <authorList>
            <person name="Jia N."/>
            <person name="Wang J."/>
            <person name="Shi W."/>
            <person name="Du L."/>
            <person name="Sun Y."/>
            <person name="Zhan W."/>
            <person name="Jiang J."/>
            <person name="Wang Q."/>
            <person name="Zhang B."/>
            <person name="Ji P."/>
            <person name="Sakyi L.B."/>
            <person name="Cui X."/>
            <person name="Yuan T."/>
            <person name="Jiang B."/>
            <person name="Yang W."/>
            <person name="Lam T.T.-Y."/>
            <person name="Chang Q."/>
            <person name="Ding S."/>
            <person name="Wang X."/>
            <person name="Zhu J."/>
            <person name="Ruan X."/>
            <person name="Zhao L."/>
            <person name="Wei J."/>
            <person name="Que T."/>
            <person name="Du C."/>
            <person name="Cheng J."/>
            <person name="Dai P."/>
            <person name="Han X."/>
            <person name="Huang E."/>
            <person name="Gao Y."/>
            <person name="Liu J."/>
            <person name="Shao H."/>
            <person name="Ye R."/>
            <person name="Li L."/>
            <person name="Wei W."/>
            <person name="Wang X."/>
            <person name="Wang C."/>
            <person name="Yang T."/>
            <person name="Huo Q."/>
            <person name="Li W."/>
            <person name="Guo W."/>
            <person name="Chen H."/>
            <person name="Zhou L."/>
            <person name="Ni X."/>
            <person name="Tian J."/>
            <person name="Zhou Y."/>
            <person name="Sheng Y."/>
            <person name="Liu T."/>
            <person name="Pan Y."/>
            <person name="Xia L."/>
            <person name="Li J."/>
            <person name="Zhao F."/>
            <person name="Cao W."/>
        </authorList>
    </citation>
    <scope>NUCLEOTIDE SEQUENCE</scope>
    <source>
        <strain evidence="1">Hyas-2018</strain>
    </source>
</reference>
<keyword evidence="2" id="KW-1185">Reference proteome</keyword>
<accession>A0ACB7RH56</accession>
<evidence type="ECO:0000313" key="2">
    <source>
        <dbReference type="Proteomes" id="UP000821845"/>
    </source>
</evidence>
<name>A0ACB7RH56_HYAAI</name>
<evidence type="ECO:0000313" key="1">
    <source>
        <dbReference type="EMBL" id="KAH6921488.1"/>
    </source>
</evidence>